<sequence length="151" mass="15740">MAPHPQPTIPSVYAGLTTLAVFSSPIPSPSPSPNTLSSPKPGPWSETATAIAFGFAALLLAAIALWQGKKGWAILRSYQAPGQNHERARIEDDETNGNAERVGQTGGESAEQIMTGDLESGVGDAPVEGQIDGGAVGLETRNGRDEAYELE</sequence>
<organism evidence="3 4">
    <name type="scientific">Aulographum hederae CBS 113979</name>
    <dbReference type="NCBI Taxonomy" id="1176131"/>
    <lineage>
        <taxon>Eukaryota</taxon>
        <taxon>Fungi</taxon>
        <taxon>Dikarya</taxon>
        <taxon>Ascomycota</taxon>
        <taxon>Pezizomycotina</taxon>
        <taxon>Dothideomycetes</taxon>
        <taxon>Pleosporomycetidae</taxon>
        <taxon>Aulographales</taxon>
        <taxon>Aulographaceae</taxon>
    </lineage>
</organism>
<keyword evidence="4" id="KW-1185">Reference proteome</keyword>
<dbReference type="EMBL" id="ML977175">
    <property type="protein sequence ID" value="KAF1983361.1"/>
    <property type="molecule type" value="Genomic_DNA"/>
</dbReference>
<dbReference type="AlphaFoldDB" id="A0A6G1GR01"/>
<evidence type="ECO:0000256" key="1">
    <source>
        <dbReference type="SAM" id="MobiDB-lite"/>
    </source>
</evidence>
<proteinExistence type="predicted"/>
<name>A0A6G1GR01_9PEZI</name>
<protein>
    <submittedName>
        <fullName evidence="3">Uncharacterized protein</fullName>
    </submittedName>
</protein>
<evidence type="ECO:0000256" key="2">
    <source>
        <dbReference type="SAM" id="Phobius"/>
    </source>
</evidence>
<feature type="region of interest" description="Disordered" evidence="1">
    <location>
        <begin position="81"/>
        <end position="151"/>
    </location>
</feature>
<keyword evidence="2" id="KW-0812">Transmembrane</keyword>
<keyword evidence="2" id="KW-0472">Membrane</keyword>
<gene>
    <name evidence="3" type="ORF">K402DRAFT_396603</name>
</gene>
<feature type="region of interest" description="Disordered" evidence="1">
    <location>
        <begin position="24"/>
        <end position="44"/>
    </location>
</feature>
<evidence type="ECO:0000313" key="3">
    <source>
        <dbReference type="EMBL" id="KAF1983361.1"/>
    </source>
</evidence>
<keyword evidence="2" id="KW-1133">Transmembrane helix</keyword>
<reference evidence="3" key="1">
    <citation type="journal article" date="2020" name="Stud. Mycol.">
        <title>101 Dothideomycetes genomes: a test case for predicting lifestyles and emergence of pathogens.</title>
        <authorList>
            <person name="Haridas S."/>
            <person name="Albert R."/>
            <person name="Binder M."/>
            <person name="Bloem J."/>
            <person name="Labutti K."/>
            <person name="Salamov A."/>
            <person name="Andreopoulos B."/>
            <person name="Baker S."/>
            <person name="Barry K."/>
            <person name="Bills G."/>
            <person name="Bluhm B."/>
            <person name="Cannon C."/>
            <person name="Castanera R."/>
            <person name="Culley D."/>
            <person name="Daum C."/>
            <person name="Ezra D."/>
            <person name="Gonzalez J."/>
            <person name="Henrissat B."/>
            <person name="Kuo A."/>
            <person name="Liang C."/>
            <person name="Lipzen A."/>
            <person name="Lutzoni F."/>
            <person name="Magnuson J."/>
            <person name="Mondo S."/>
            <person name="Nolan M."/>
            <person name="Ohm R."/>
            <person name="Pangilinan J."/>
            <person name="Park H.-J."/>
            <person name="Ramirez L."/>
            <person name="Alfaro M."/>
            <person name="Sun H."/>
            <person name="Tritt A."/>
            <person name="Yoshinaga Y."/>
            <person name="Zwiers L.-H."/>
            <person name="Turgeon B."/>
            <person name="Goodwin S."/>
            <person name="Spatafora J."/>
            <person name="Crous P."/>
            <person name="Grigoriev I."/>
        </authorList>
    </citation>
    <scope>NUCLEOTIDE SEQUENCE</scope>
    <source>
        <strain evidence="3">CBS 113979</strain>
    </source>
</reference>
<feature type="compositionally biased region" description="Basic and acidic residues" evidence="1">
    <location>
        <begin position="141"/>
        <end position="151"/>
    </location>
</feature>
<dbReference type="Proteomes" id="UP000800041">
    <property type="component" value="Unassembled WGS sequence"/>
</dbReference>
<accession>A0A6G1GR01</accession>
<evidence type="ECO:0000313" key="4">
    <source>
        <dbReference type="Proteomes" id="UP000800041"/>
    </source>
</evidence>
<feature type="transmembrane region" description="Helical" evidence="2">
    <location>
        <begin position="47"/>
        <end position="66"/>
    </location>
</feature>